<feature type="domain" description="G-protein coupled receptors family 1 profile" evidence="16">
    <location>
        <begin position="27"/>
        <end position="327"/>
    </location>
</feature>
<evidence type="ECO:0000256" key="12">
    <source>
        <dbReference type="ARBA" id="ARBA00023288"/>
    </source>
</evidence>
<dbReference type="PROSITE" id="PS00237">
    <property type="entry name" value="G_PROTEIN_RECEP_F1_1"/>
    <property type="match status" value="1"/>
</dbReference>
<feature type="compositionally biased region" description="Polar residues" evidence="14">
    <location>
        <begin position="145"/>
        <end position="168"/>
    </location>
</feature>
<keyword evidence="18" id="KW-1185">Reference proteome</keyword>
<dbReference type="GO" id="GO:0004930">
    <property type="term" value="F:G protein-coupled receptor activity"/>
    <property type="evidence" value="ECO:0007669"/>
    <property type="project" value="UniProtKB-KW"/>
</dbReference>
<dbReference type="GO" id="GO:0005886">
    <property type="term" value="C:plasma membrane"/>
    <property type="evidence" value="ECO:0007669"/>
    <property type="project" value="UniProtKB-SubCell"/>
</dbReference>
<evidence type="ECO:0000256" key="1">
    <source>
        <dbReference type="ARBA" id="ARBA00004651"/>
    </source>
</evidence>
<feature type="non-terminal residue" evidence="17">
    <location>
        <position position="1"/>
    </location>
</feature>
<feature type="transmembrane region" description="Helical" evidence="15">
    <location>
        <begin position="107"/>
        <end position="132"/>
    </location>
</feature>
<dbReference type="Pfam" id="PF00001">
    <property type="entry name" value="7tm_1"/>
    <property type="match status" value="1"/>
</dbReference>
<keyword evidence="7" id="KW-0564">Palmitate</keyword>
<dbReference type="PROSITE" id="PS50262">
    <property type="entry name" value="G_PROTEIN_RECEP_F1_2"/>
    <property type="match status" value="1"/>
</dbReference>
<dbReference type="InterPro" id="IPR017452">
    <property type="entry name" value="GPCR_Rhodpsn_7TM"/>
</dbReference>
<keyword evidence="6 15" id="KW-0472">Membrane</keyword>
<feature type="transmembrane region" description="Helical" evidence="15">
    <location>
        <begin position="310"/>
        <end position="330"/>
    </location>
</feature>
<protein>
    <recommendedName>
        <fullName evidence="16">G-protein coupled receptors family 1 profile domain-containing protein</fullName>
    </recommendedName>
</protein>
<feature type="transmembrane region" description="Helical" evidence="15">
    <location>
        <begin position="65"/>
        <end position="87"/>
    </location>
</feature>
<dbReference type="EMBL" id="JACVVK020000287">
    <property type="protein sequence ID" value="KAK7480131.1"/>
    <property type="molecule type" value="Genomic_DNA"/>
</dbReference>
<evidence type="ECO:0000256" key="14">
    <source>
        <dbReference type="SAM" id="MobiDB-lite"/>
    </source>
</evidence>
<feature type="compositionally biased region" description="Polar residues" evidence="14">
    <location>
        <begin position="222"/>
        <end position="240"/>
    </location>
</feature>
<evidence type="ECO:0000256" key="5">
    <source>
        <dbReference type="ARBA" id="ARBA00023040"/>
    </source>
</evidence>
<evidence type="ECO:0000256" key="3">
    <source>
        <dbReference type="ARBA" id="ARBA00022692"/>
    </source>
</evidence>
<evidence type="ECO:0000256" key="10">
    <source>
        <dbReference type="ARBA" id="ARBA00023180"/>
    </source>
</evidence>
<sequence>GKINLGRAHGPAGNSHHPGWGRESNAVSVSVSCFTLVVISIERFYAICQPLRSRRWQTLKHSYRVLVLIWLASFLLMLPIAVFTKLHQLKNGVYACREIWDQYLLESMYAVVLDVMLFAMPLLVMGVSYALVARELWSTTQFAAASSPTSGTYPLSSPFSLRTQTDSRPVSCEAIKPPPSVNESGDQFRSRLDSRENDGNSTPAFHSPMIPRRHQDSKNQGHHQGSTHSNANSIHGNGSTPHLGGAASAMQALRPEYYNRVLANKRRVIKMLCFVVVEYFVCWAPLYTLSTWTVIDYMSAHRHVTQSQKAAILLLAYLSSCVHPITYCFMNKRFRQSFADAFRCCAKKSTRFRLHSEGSQGMKLMMSAALKSGKSRQNGVAR</sequence>
<dbReference type="Gene3D" id="1.20.1070.10">
    <property type="entry name" value="Rhodopsin 7-helix transmembrane proteins"/>
    <property type="match status" value="1"/>
</dbReference>
<comment type="caution">
    <text evidence="17">The sequence shown here is derived from an EMBL/GenBank/DDBJ whole genome shotgun (WGS) entry which is preliminary data.</text>
</comment>
<evidence type="ECO:0000313" key="17">
    <source>
        <dbReference type="EMBL" id="KAK7480131.1"/>
    </source>
</evidence>
<dbReference type="Proteomes" id="UP001519460">
    <property type="component" value="Unassembled WGS sequence"/>
</dbReference>
<organism evidence="17 18">
    <name type="scientific">Batillaria attramentaria</name>
    <dbReference type="NCBI Taxonomy" id="370345"/>
    <lineage>
        <taxon>Eukaryota</taxon>
        <taxon>Metazoa</taxon>
        <taxon>Spiralia</taxon>
        <taxon>Lophotrochozoa</taxon>
        <taxon>Mollusca</taxon>
        <taxon>Gastropoda</taxon>
        <taxon>Caenogastropoda</taxon>
        <taxon>Sorbeoconcha</taxon>
        <taxon>Cerithioidea</taxon>
        <taxon>Batillariidae</taxon>
        <taxon>Batillaria</taxon>
    </lineage>
</organism>
<dbReference type="PRINTS" id="PR01822">
    <property type="entry name" value="CCYSTOKININR"/>
</dbReference>
<evidence type="ECO:0000256" key="11">
    <source>
        <dbReference type="ARBA" id="ARBA00023224"/>
    </source>
</evidence>
<keyword evidence="4 15" id="KW-1133">Transmembrane helix</keyword>
<keyword evidence="5 13" id="KW-0297">G-protein coupled receptor</keyword>
<name>A0ABD0JZC1_9CAEN</name>
<feature type="compositionally biased region" description="Basic and acidic residues" evidence="14">
    <location>
        <begin position="186"/>
        <end position="198"/>
    </location>
</feature>
<dbReference type="AlphaFoldDB" id="A0ABD0JZC1"/>
<keyword evidence="9 13" id="KW-0675">Receptor</keyword>
<keyword evidence="12" id="KW-0449">Lipoprotein</keyword>
<dbReference type="PANTHER" id="PTHR24238:SF75">
    <property type="entry name" value="CHOLECYSTOKININ-LIKE RECEPTOR AT 17D1-RELATED"/>
    <property type="match status" value="1"/>
</dbReference>
<comment type="similarity">
    <text evidence="13">Belongs to the G-protein coupled receptor 1 family.</text>
</comment>
<proteinExistence type="inferred from homology"/>
<evidence type="ECO:0000256" key="8">
    <source>
        <dbReference type="ARBA" id="ARBA00023157"/>
    </source>
</evidence>
<gene>
    <name evidence="17" type="ORF">BaRGS_00028615</name>
</gene>
<dbReference type="PANTHER" id="PTHR24238">
    <property type="entry name" value="G-PROTEIN COUPLED RECEPTOR"/>
    <property type="match status" value="1"/>
</dbReference>
<evidence type="ECO:0000256" key="15">
    <source>
        <dbReference type="SAM" id="Phobius"/>
    </source>
</evidence>
<keyword evidence="3 13" id="KW-0812">Transmembrane</keyword>
<dbReference type="InterPro" id="IPR009126">
    <property type="entry name" value="Cholcskin_rcpt"/>
</dbReference>
<comment type="subcellular location">
    <subcellularLocation>
        <location evidence="1">Cell membrane</location>
        <topology evidence="1">Multi-pass membrane protein</topology>
    </subcellularLocation>
</comment>
<evidence type="ECO:0000256" key="9">
    <source>
        <dbReference type="ARBA" id="ARBA00023170"/>
    </source>
</evidence>
<accession>A0ABD0JZC1</accession>
<reference evidence="17 18" key="1">
    <citation type="journal article" date="2023" name="Sci. Data">
        <title>Genome assembly of the Korean intertidal mud-creeper Batillaria attramentaria.</title>
        <authorList>
            <person name="Patra A.K."/>
            <person name="Ho P.T."/>
            <person name="Jun S."/>
            <person name="Lee S.J."/>
            <person name="Kim Y."/>
            <person name="Won Y.J."/>
        </authorList>
    </citation>
    <scope>NUCLEOTIDE SEQUENCE [LARGE SCALE GENOMIC DNA]</scope>
    <source>
        <strain evidence="17">Wonlab-2016</strain>
    </source>
</reference>
<keyword evidence="8" id="KW-1015">Disulfide bond</keyword>
<keyword evidence="11 13" id="KW-0807">Transducer</keyword>
<feature type="transmembrane region" description="Helical" evidence="15">
    <location>
        <begin position="268"/>
        <end position="290"/>
    </location>
</feature>
<evidence type="ECO:0000256" key="13">
    <source>
        <dbReference type="RuleBase" id="RU000688"/>
    </source>
</evidence>
<evidence type="ECO:0000313" key="18">
    <source>
        <dbReference type="Proteomes" id="UP001519460"/>
    </source>
</evidence>
<dbReference type="InterPro" id="IPR000276">
    <property type="entry name" value="GPCR_Rhodpsn"/>
</dbReference>
<feature type="region of interest" description="Disordered" evidence="14">
    <location>
        <begin position="145"/>
        <end position="246"/>
    </location>
</feature>
<evidence type="ECO:0000256" key="7">
    <source>
        <dbReference type="ARBA" id="ARBA00023139"/>
    </source>
</evidence>
<evidence type="ECO:0000259" key="16">
    <source>
        <dbReference type="PROSITE" id="PS50262"/>
    </source>
</evidence>
<evidence type="ECO:0000256" key="6">
    <source>
        <dbReference type="ARBA" id="ARBA00023136"/>
    </source>
</evidence>
<dbReference type="SUPFAM" id="SSF81321">
    <property type="entry name" value="Family A G protein-coupled receptor-like"/>
    <property type="match status" value="1"/>
</dbReference>
<evidence type="ECO:0000256" key="4">
    <source>
        <dbReference type="ARBA" id="ARBA00022989"/>
    </source>
</evidence>
<evidence type="ECO:0000256" key="2">
    <source>
        <dbReference type="ARBA" id="ARBA00022475"/>
    </source>
</evidence>
<keyword evidence="2" id="KW-1003">Cell membrane</keyword>
<dbReference type="PRINTS" id="PR00237">
    <property type="entry name" value="GPCRRHODOPSN"/>
</dbReference>
<keyword evidence="10" id="KW-0325">Glycoprotein</keyword>